<accession>A0A5N6DD94</accession>
<dbReference type="InterPro" id="IPR000683">
    <property type="entry name" value="Gfo/Idh/MocA-like_OxRdtase_N"/>
</dbReference>
<dbReference type="Pfam" id="PF01408">
    <property type="entry name" value="GFO_IDH_MocA"/>
    <property type="match status" value="1"/>
</dbReference>
<evidence type="ECO:0000313" key="2">
    <source>
        <dbReference type="EMBL" id="KAB8203116.1"/>
    </source>
</evidence>
<dbReference type="AlphaFoldDB" id="A0A5N6DD94"/>
<dbReference type="Proteomes" id="UP000326532">
    <property type="component" value="Unassembled WGS sequence"/>
</dbReference>
<gene>
    <name evidence="2" type="ORF">BDV34DRAFT_227705</name>
</gene>
<dbReference type="GO" id="GO:0000166">
    <property type="term" value="F:nucleotide binding"/>
    <property type="evidence" value="ECO:0007669"/>
    <property type="project" value="InterPro"/>
</dbReference>
<dbReference type="InterPro" id="IPR051317">
    <property type="entry name" value="Gfo/Idh/MocA_oxidoreduct"/>
</dbReference>
<feature type="domain" description="Gfo/Idh/MocA-like oxidoreductase N-terminal" evidence="1">
    <location>
        <begin position="10"/>
        <end position="121"/>
    </location>
</feature>
<dbReference type="Gene3D" id="3.40.50.720">
    <property type="entry name" value="NAD(P)-binding Rossmann-like Domain"/>
    <property type="match status" value="1"/>
</dbReference>
<evidence type="ECO:0000313" key="3">
    <source>
        <dbReference type="Proteomes" id="UP000326532"/>
    </source>
</evidence>
<organism evidence="2 3">
    <name type="scientific">Aspergillus parasiticus</name>
    <dbReference type="NCBI Taxonomy" id="5067"/>
    <lineage>
        <taxon>Eukaryota</taxon>
        <taxon>Fungi</taxon>
        <taxon>Dikarya</taxon>
        <taxon>Ascomycota</taxon>
        <taxon>Pezizomycotina</taxon>
        <taxon>Eurotiomycetes</taxon>
        <taxon>Eurotiomycetidae</taxon>
        <taxon>Eurotiales</taxon>
        <taxon>Aspergillaceae</taxon>
        <taxon>Aspergillus</taxon>
        <taxon>Aspergillus subgen. Circumdati</taxon>
    </lineage>
</organism>
<dbReference type="VEuPathDB" id="FungiDB:BDV34DRAFT_227705"/>
<protein>
    <recommendedName>
        <fullName evidence="1">Gfo/Idh/MocA-like oxidoreductase N-terminal domain-containing protein</fullName>
    </recommendedName>
</protein>
<dbReference type="InterPro" id="IPR036291">
    <property type="entry name" value="NAD(P)-bd_dom_sf"/>
</dbReference>
<proteinExistence type="predicted"/>
<keyword evidence="3" id="KW-1185">Reference proteome</keyword>
<name>A0A5N6DD94_ASPPA</name>
<dbReference type="EMBL" id="ML734995">
    <property type="protein sequence ID" value="KAB8203116.1"/>
    <property type="molecule type" value="Genomic_DNA"/>
</dbReference>
<dbReference type="SUPFAM" id="SSF51735">
    <property type="entry name" value="NAD(P)-binding Rossmann-fold domains"/>
    <property type="match status" value="1"/>
</dbReference>
<dbReference type="PANTHER" id="PTHR43708">
    <property type="entry name" value="CONSERVED EXPRESSED OXIDOREDUCTASE (EUROFUNG)"/>
    <property type="match status" value="1"/>
</dbReference>
<dbReference type="OMA" id="YTITAVC"/>
<evidence type="ECO:0000259" key="1">
    <source>
        <dbReference type="Pfam" id="PF01408"/>
    </source>
</evidence>
<reference evidence="2 3" key="1">
    <citation type="submission" date="2019-04" db="EMBL/GenBank/DDBJ databases">
        <title>Fungal friends and foes A comparative genomics study of 23 Aspergillus species from section Flavi.</title>
        <authorList>
            <consortium name="DOE Joint Genome Institute"/>
            <person name="Kjaerbolling I."/>
            <person name="Vesth T.C."/>
            <person name="Frisvad J.C."/>
            <person name="Nybo J.L."/>
            <person name="Theobald S."/>
            <person name="Kildgaard S."/>
            <person name="Petersen T.I."/>
            <person name="Kuo A."/>
            <person name="Sato A."/>
            <person name="Lyhne E.K."/>
            <person name="Kogle M.E."/>
            <person name="Wiebenga A."/>
            <person name="Kun R.S."/>
            <person name="Lubbers R.J."/>
            <person name="Makela M.R."/>
            <person name="Barry K."/>
            <person name="Chovatia M."/>
            <person name="Clum A."/>
            <person name="Daum C."/>
            <person name="Haridas S."/>
            <person name="He G."/>
            <person name="LaButti K."/>
            <person name="Lipzen A."/>
            <person name="Mondo S."/>
            <person name="Pangilinan J."/>
            <person name="Riley R."/>
            <person name="Salamov A."/>
            <person name="Simmons B.A."/>
            <person name="Magnuson J.K."/>
            <person name="Henrissat B."/>
            <person name="Mortensen U.H."/>
            <person name="Larsen T.O."/>
            <person name="De vries R.P."/>
            <person name="Grigoriev I.V."/>
            <person name="Machida M."/>
            <person name="Baker S.E."/>
            <person name="Andersen M.R."/>
        </authorList>
    </citation>
    <scope>NUCLEOTIDE SEQUENCE [LARGE SCALE GENOMIC DNA]</scope>
    <source>
        <strain evidence="2 3">CBS 117618</strain>
    </source>
</reference>
<dbReference type="PANTHER" id="PTHR43708:SF1">
    <property type="entry name" value="GALACTOSE_LACTOSE METABOLISM REGULATORY PROTEIN GAL80"/>
    <property type="match status" value="1"/>
</dbReference>
<sequence>MLSSKPPIRIGTDGDWAPVSHLPYLQSSSRYTITAVCNSSLESGNKAISKYNLMSAKAYDLVESMCDSDTVDLVVCVVVVFLHYKLFKPATERGKDVYVEWARCTTTKESKELAQLAKEKGWSMSRVLASQIVGSSTTPETGNRLDKRYLYFKERHTEGTKAQVTLTVYMGHTMDFVAALLRQPDTASALLQTTWLYVDILDGN</sequence>